<dbReference type="SUPFAM" id="SSF50677">
    <property type="entry name" value="ValRS/IleRS/LeuRS editing domain"/>
    <property type="match status" value="1"/>
</dbReference>
<keyword evidence="4 15" id="KW-0436">Ligase</keyword>
<gene>
    <name evidence="15" type="ORF">ENO36_03510</name>
</gene>
<dbReference type="Gene3D" id="3.40.50.620">
    <property type="entry name" value="HUPs"/>
    <property type="match status" value="2"/>
</dbReference>
<evidence type="ECO:0000256" key="7">
    <source>
        <dbReference type="ARBA" id="ARBA00022917"/>
    </source>
</evidence>
<comment type="catalytic activity">
    <reaction evidence="10">
        <text>tRNA(Val) + L-valine + ATP = L-valyl-tRNA(Val) + AMP + diphosphate</text>
        <dbReference type="Rhea" id="RHEA:10704"/>
        <dbReference type="Rhea" id="RHEA-COMP:9672"/>
        <dbReference type="Rhea" id="RHEA-COMP:9708"/>
        <dbReference type="ChEBI" id="CHEBI:30616"/>
        <dbReference type="ChEBI" id="CHEBI:33019"/>
        <dbReference type="ChEBI" id="CHEBI:57762"/>
        <dbReference type="ChEBI" id="CHEBI:78442"/>
        <dbReference type="ChEBI" id="CHEBI:78537"/>
        <dbReference type="ChEBI" id="CHEBI:456215"/>
        <dbReference type="EC" id="6.1.1.9"/>
    </reaction>
</comment>
<dbReference type="EC" id="6.1.1.9" evidence="2 13"/>
<dbReference type="Gene3D" id="1.10.730.10">
    <property type="entry name" value="Isoleucyl-tRNA Synthetase, Domain 1"/>
    <property type="match status" value="1"/>
</dbReference>
<feature type="domain" description="Rubredoxin-like" evidence="14">
    <location>
        <begin position="421"/>
        <end position="473"/>
    </location>
</feature>
<proteinExistence type="inferred from homology"/>
<keyword evidence="5" id="KW-0547">Nucleotide-binding</keyword>
<evidence type="ECO:0000256" key="3">
    <source>
        <dbReference type="ARBA" id="ARBA00022490"/>
    </source>
</evidence>
<sequence>MEKNTKFEAKIKEKRWDKSKEFVVLERWKKEGTPRFKRDELSRSPVLIIDTPPPYPSGKWHVAGAAHYVQHDIIARFFRMRGYNVLLPFYADRNGLPVEVSVEKKTGLNPHELSSTPEGREKFLQLCKKELDEVERELVEILSRLGCSYEYWKNGTDSEEYRKITQSTFIDLWNRGLIYFAERPVNWCPRCRTTLSDAELEYVSKETFLYYIKFTLNDGNSITVATTRPELLGACKAIIYNPKDERYKELKGKKAISPIYGKEIPIIESEAADPTFGTGLVMVCSYGDSTDMRLFRELGLEPIVLIDKNGRMNEASGFLKGMSVSEARERIAQELEKAGVLVKKERISHTIPVCWRCGTPIEFIHVNEYFLKQVEFKEKLLSELDTMKFYPDMHKQKLVDWIKSVATDWPISRDRYYGTEIPVWKCKKCGNILLPKEFKYYRPWKDEPPFEKCPHCGAGKEFLEGEKKVFDTWFDSSISMLYVTGYKRDQELFEKVRDSVLRPQGYEIIRTWLYYSVLRVYQLTGKMPFKWVRITGMGLDERGEAMHKSKGNVIDPFPVIDEYGADAFRFWSAASAKVGYDYRFSHQLLRTGQLFATKIWNIARFISQFPDPGENFAGMTELDASAIALMRKYFRKYLKGFDEMDTFEPTMTAYEFIWNIFASHYVEVVKRRAYNDSGIFSEVEQRSAWATLHLLLRASLKMIAPVMPFVTDEIWRNIGYGDTIHKEKFDGIDLESKGEEQAILMEMVVKINNDIWKFKMERGMKLNDPINKEVFLPPVLKVASKDIESFHKLEKVSYVEPPSDAKQVGEIVWIRE</sequence>
<dbReference type="GO" id="GO:0005506">
    <property type="term" value="F:iron ion binding"/>
    <property type="evidence" value="ECO:0007669"/>
    <property type="project" value="InterPro"/>
</dbReference>
<organism evidence="15">
    <name type="scientific">Fervidicoccus fontis</name>
    <dbReference type="NCBI Taxonomy" id="683846"/>
    <lineage>
        <taxon>Archaea</taxon>
        <taxon>Thermoproteota</taxon>
        <taxon>Thermoprotei</taxon>
        <taxon>Fervidicoccales</taxon>
        <taxon>Fervidicoccaceae</taxon>
        <taxon>Fervidicoccus</taxon>
    </lineage>
</organism>
<dbReference type="GO" id="GO:0005524">
    <property type="term" value="F:ATP binding"/>
    <property type="evidence" value="ECO:0007669"/>
    <property type="project" value="UniProtKB-KW"/>
</dbReference>
<dbReference type="InterPro" id="IPR033705">
    <property type="entry name" value="Anticodon_Ia_Val"/>
</dbReference>
<evidence type="ECO:0000256" key="10">
    <source>
        <dbReference type="ARBA" id="ARBA00047552"/>
    </source>
</evidence>
<dbReference type="AlphaFoldDB" id="A0A7C2UWF5"/>
<name>A0A7C2UWF5_9CREN</name>
<dbReference type="SUPFAM" id="SSF52374">
    <property type="entry name" value="Nucleotidylyl transferase"/>
    <property type="match status" value="1"/>
</dbReference>
<dbReference type="PANTHER" id="PTHR11946">
    <property type="entry name" value="VALYL-TRNA SYNTHETASES"/>
    <property type="match status" value="1"/>
</dbReference>
<evidence type="ECO:0000259" key="14">
    <source>
        <dbReference type="PROSITE" id="PS50903"/>
    </source>
</evidence>
<evidence type="ECO:0000256" key="11">
    <source>
        <dbReference type="ARBA" id="ARBA00055630"/>
    </source>
</evidence>
<keyword evidence="3" id="KW-0963">Cytoplasm</keyword>
<keyword evidence="7" id="KW-0648">Protein biosynthesis</keyword>
<evidence type="ECO:0000256" key="4">
    <source>
        <dbReference type="ARBA" id="ARBA00022598"/>
    </source>
</evidence>
<evidence type="ECO:0000256" key="2">
    <source>
        <dbReference type="ARBA" id="ARBA00013169"/>
    </source>
</evidence>
<comment type="subcellular location">
    <subcellularLocation>
        <location evidence="1">Cytoplasm</location>
    </subcellularLocation>
</comment>
<evidence type="ECO:0000256" key="5">
    <source>
        <dbReference type="ARBA" id="ARBA00022741"/>
    </source>
</evidence>
<dbReference type="InterPro" id="IPR002300">
    <property type="entry name" value="aa-tRNA-synth_Ia"/>
</dbReference>
<evidence type="ECO:0000313" key="15">
    <source>
        <dbReference type="EMBL" id="HEU97904.1"/>
    </source>
</evidence>
<dbReference type="Pfam" id="PF08264">
    <property type="entry name" value="Anticodon_1"/>
    <property type="match status" value="1"/>
</dbReference>
<evidence type="ECO:0000256" key="6">
    <source>
        <dbReference type="ARBA" id="ARBA00022840"/>
    </source>
</evidence>
<dbReference type="InterPro" id="IPR014729">
    <property type="entry name" value="Rossmann-like_a/b/a_fold"/>
</dbReference>
<dbReference type="InterPro" id="IPR009008">
    <property type="entry name" value="Val/Leu/Ile-tRNA-synth_edit"/>
</dbReference>
<protein>
    <recommendedName>
        <fullName evidence="9 13">Valine--tRNA ligase</fullName>
        <ecNumber evidence="2 13">6.1.1.9</ecNumber>
    </recommendedName>
</protein>
<dbReference type="GO" id="GO:0005829">
    <property type="term" value="C:cytosol"/>
    <property type="evidence" value="ECO:0007669"/>
    <property type="project" value="TreeGrafter"/>
</dbReference>
<evidence type="ECO:0000256" key="13">
    <source>
        <dbReference type="NCBIfam" id="TIGR00422"/>
    </source>
</evidence>
<dbReference type="PRINTS" id="PR00986">
    <property type="entry name" value="TRNASYNTHVAL"/>
</dbReference>
<dbReference type="Pfam" id="PF00133">
    <property type="entry name" value="tRNA-synt_1"/>
    <property type="match status" value="1"/>
</dbReference>
<dbReference type="GO" id="GO:0006438">
    <property type="term" value="P:valyl-tRNA aminoacylation"/>
    <property type="evidence" value="ECO:0007669"/>
    <property type="project" value="UniProtKB-UniRule"/>
</dbReference>
<keyword evidence="6" id="KW-0067">ATP-binding</keyword>
<comment type="caution">
    <text evidence="15">The sequence shown here is derived from an EMBL/GenBank/DDBJ whole genome shotgun (WGS) entry which is preliminary data.</text>
</comment>
<dbReference type="InterPro" id="IPR013155">
    <property type="entry name" value="M/V/L/I-tRNA-synth_anticd-bd"/>
</dbReference>
<dbReference type="InterPro" id="IPR024934">
    <property type="entry name" value="Rubredoxin-like_dom"/>
</dbReference>
<comment type="similarity">
    <text evidence="12">Belongs to the class-I aminoacyl-tRNA synthetase family. ValS type 2 subfamily.</text>
</comment>
<evidence type="ECO:0000256" key="8">
    <source>
        <dbReference type="ARBA" id="ARBA00023146"/>
    </source>
</evidence>
<dbReference type="EMBL" id="DSFE01000078">
    <property type="protein sequence ID" value="HEU97904.1"/>
    <property type="molecule type" value="Genomic_DNA"/>
</dbReference>
<dbReference type="FunFam" id="3.40.50.620:FF:000192">
    <property type="entry name" value="Valine--tRNA ligase"/>
    <property type="match status" value="1"/>
</dbReference>
<dbReference type="NCBIfam" id="NF009687">
    <property type="entry name" value="PRK13208.1"/>
    <property type="match status" value="1"/>
</dbReference>
<dbReference type="PANTHER" id="PTHR11946:SF93">
    <property type="entry name" value="VALINE--TRNA LIGASE, CHLOROPLASTIC_MITOCHONDRIAL 2"/>
    <property type="match status" value="1"/>
</dbReference>
<dbReference type="SUPFAM" id="SSF47323">
    <property type="entry name" value="Anticodon-binding domain of a subclass of class I aminoacyl-tRNA synthetases"/>
    <property type="match status" value="1"/>
</dbReference>
<dbReference type="GO" id="GO:0002161">
    <property type="term" value="F:aminoacyl-tRNA deacylase activity"/>
    <property type="evidence" value="ECO:0007669"/>
    <property type="project" value="InterPro"/>
</dbReference>
<dbReference type="PROSITE" id="PS50903">
    <property type="entry name" value="RUBREDOXIN_LIKE"/>
    <property type="match status" value="1"/>
</dbReference>
<dbReference type="NCBIfam" id="TIGR00422">
    <property type="entry name" value="valS"/>
    <property type="match status" value="1"/>
</dbReference>
<dbReference type="InterPro" id="IPR009080">
    <property type="entry name" value="tRNAsynth_Ia_anticodon-bd"/>
</dbReference>
<dbReference type="InterPro" id="IPR002303">
    <property type="entry name" value="Valyl-tRNA_ligase"/>
</dbReference>
<accession>A0A7C2UWF5</accession>
<dbReference type="GO" id="GO:0004832">
    <property type="term" value="F:valine-tRNA ligase activity"/>
    <property type="evidence" value="ECO:0007669"/>
    <property type="project" value="UniProtKB-UniRule"/>
</dbReference>
<evidence type="ECO:0000256" key="12">
    <source>
        <dbReference type="ARBA" id="ARBA00061452"/>
    </source>
</evidence>
<comment type="function">
    <text evidence="11">Catalyzes the attachment of valine to tRNA(Val). As ValRS can inadvertently accommodate and process structurally similar amino acids such as threonine, to avoid such errors, it has a 'posttransfer' editing activity that hydrolyzes mischarged Thr-tRNA(Val) in a tRNA-dependent manner.</text>
</comment>
<dbReference type="Proteomes" id="UP000885664">
    <property type="component" value="Unassembled WGS sequence"/>
</dbReference>
<keyword evidence="8" id="KW-0030">Aminoacyl-tRNA synthetase</keyword>
<evidence type="ECO:0000256" key="1">
    <source>
        <dbReference type="ARBA" id="ARBA00004496"/>
    </source>
</evidence>
<dbReference type="CDD" id="cd07962">
    <property type="entry name" value="Anticodon_Ia_Val"/>
    <property type="match status" value="1"/>
</dbReference>
<reference evidence="15" key="1">
    <citation type="journal article" date="2020" name="mSystems">
        <title>Genome- and Community-Level Interaction Insights into Carbon Utilization and Element Cycling Functions of Hydrothermarchaeota in Hydrothermal Sediment.</title>
        <authorList>
            <person name="Zhou Z."/>
            <person name="Liu Y."/>
            <person name="Xu W."/>
            <person name="Pan J."/>
            <person name="Luo Z.H."/>
            <person name="Li M."/>
        </authorList>
    </citation>
    <scope>NUCLEOTIDE SEQUENCE [LARGE SCALE GENOMIC DNA]</scope>
    <source>
        <strain evidence="15">SpSt-1259</strain>
    </source>
</reference>
<evidence type="ECO:0000256" key="9">
    <source>
        <dbReference type="ARBA" id="ARBA00024407"/>
    </source>
</evidence>